<dbReference type="EMBL" id="CP091871">
    <property type="protein sequence ID" value="WEU39846.1"/>
    <property type="molecule type" value="Genomic_DNA"/>
</dbReference>
<name>A0AAF0D1D1_ODILC</name>
<keyword evidence="5 6" id="KW-0687">Ribonucleoprotein</keyword>
<dbReference type="NCBIfam" id="TIGR03630">
    <property type="entry name" value="uS17_arch"/>
    <property type="match status" value="1"/>
</dbReference>
<evidence type="ECO:0000313" key="9">
    <source>
        <dbReference type="Proteomes" id="UP000186851"/>
    </source>
</evidence>
<dbReference type="InterPro" id="IPR012340">
    <property type="entry name" value="NA-bd_OB-fold"/>
</dbReference>
<dbReference type="InterPro" id="IPR028333">
    <property type="entry name" value="Ribosomal_uS17_arc/euk"/>
</dbReference>
<dbReference type="PANTHER" id="PTHR10744:SF9">
    <property type="entry name" value="40S RIBOSOMAL PROTEIN S11-RELATED"/>
    <property type="match status" value="1"/>
</dbReference>
<evidence type="ECO:0000313" key="8">
    <source>
        <dbReference type="EMBL" id="WEU39846.1"/>
    </source>
</evidence>
<keyword evidence="2 6" id="KW-0699">rRNA-binding</keyword>
<dbReference type="InterPro" id="IPR000266">
    <property type="entry name" value="Ribosomal_uS17"/>
</dbReference>
<keyword evidence="3 6" id="KW-0694">RNA-binding</keyword>
<evidence type="ECO:0000256" key="4">
    <source>
        <dbReference type="ARBA" id="ARBA00022980"/>
    </source>
</evidence>
<dbReference type="InterPro" id="IPR019978">
    <property type="entry name" value="Ribosomal_uS17_archaeal"/>
</dbReference>
<dbReference type="Gene3D" id="2.40.50.1000">
    <property type="match status" value="1"/>
</dbReference>
<evidence type="ECO:0000256" key="3">
    <source>
        <dbReference type="ARBA" id="ARBA00022884"/>
    </source>
</evidence>
<keyword evidence="4 6" id="KW-0689">Ribosomal protein</keyword>
<comment type="function">
    <text evidence="6">One of the primary rRNA binding proteins, it binds specifically to the 5'-end of 16S ribosomal RNA.</text>
</comment>
<comment type="similarity">
    <text evidence="1 6 7">Belongs to the universal ribosomal protein uS17 family.</text>
</comment>
<proteinExistence type="inferred from homology"/>
<sequence length="112" mass="12812">MRNIGLNVNLPNNKCADPKCPFHGSLPVRGKVLEGVVTGVKMMETVTVRRDYLWYVKKYKRYERRHTQLSAHLPGCIEVKEGDRVKIAECRPLSKTVSFVVIEKVEGKENVE</sequence>
<dbReference type="Pfam" id="PF00366">
    <property type="entry name" value="Ribosomal_S17"/>
    <property type="match status" value="1"/>
</dbReference>
<evidence type="ECO:0000256" key="7">
    <source>
        <dbReference type="RuleBase" id="RU003872"/>
    </source>
</evidence>
<dbReference type="PANTHER" id="PTHR10744">
    <property type="entry name" value="40S RIBOSOMAL PROTEIN S11 FAMILY MEMBER"/>
    <property type="match status" value="1"/>
</dbReference>
<evidence type="ECO:0000256" key="1">
    <source>
        <dbReference type="ARBA" id="ARBA00010254"/>
    </source>
</evidence>
<dbReference type="GO" id="GO:0022627">
    <property type="term" value="C:cytosolic small ribosomal subunit"/>
    <property type="evidence" value="ECO:0007669"/>
    <property type="project" value="UniProtKB-UniRule"/>
</dbReference>
<protein>
    <recommendedName>
        <fullName evidence="6">Small ribosomal subunit protein uS17</fullName>
    </recommendedName>
</protein>
<gene>
    <name evidence="6" type="primary">rps17</name>
    <name evidence="8" type="ORF">OdinLCB4_005080</name>
</gene>
<dbReference type="GO" id="GO:0003735">
    <property type="term" value="F:structural constituent of ribosome"/>
    <property type="evidence" value="ECO:0007669"/>
    <property type="project" value="UniProtKB-UniRule"/>
</dbReference>
<dbReference type="PROSITE" id="PS00056">
    <property type="entry name" value="RIBOSOMAL_S17"/>
    <property type="match status" value="1"/>
</dbReference>
<dbReference type="SUPFAM" id="SSF50249">
    <property type="entry name" value="Nucleic acid-binding proteins"/>
    <property type="match status" value="1"/>
</dbReference>
<evidence type="ECO:0000256" key="2">
    <source>
        <dbReference type="ARBA" id="ARBA00022730"/>
    </source>
</evidence>
<dbReference type="InterPro" id="IPR019979">
    <property type="entry name" value="Ribosomal_uS17_CS"/>
</dbReference>
<evidence type="ECO:0000256" key="5">
    <source>
        <dbReference type="ARBA" id="ARBA00023274"/>
    </source>
</evidence>
<reference evidence="8" key="1">
    <citation type="journal article" date="2017" name="Nature">
        <title>Asgard archaea illuminate the origin of eukaryotic cellular complexity.</title>
        <authorList>
            <person name="Zaremba-Niedzwiedzka K."/>
            <person name="Caceres E.F."/>
            <person name="Saw J.H."/>
            <person name="Backstrom D."/>
            <person name="Juzokaite L."/>
            <person name="Vancaester E."/>
            <person name="Seitz K.W."/>
            <person name="Anantharaman K."/>
            <person name="Starnawski P."/>
            <person name="Kjeldsen K.U."/>
            <person name="Scott M.B."/>
            <person name="Nunoura T."/>
            <person name="Banfield J.F."/>
            <person name="Schramm A."/>
            <person name="Baker B.J."/>
            <person name="Spang A."/>
            <person name="Ettema T.J.G."/>
        </authorList>
    </citation>
    <scope>NUCLEOTIDE SEQUENCE</scope>
    <source>
        <strain evidence="8">LCB_4</strain>
    </source>
</reference>
<dbReference type="CDD" id="cd00364">
    <property type="entry name" value="Ribosomal_uS17"/>
    <property type="match status" value="1"/>
</dbReference>
<dbReference type="GO" id="GO:0019843">
    <property type="term" value="F:rRNA binding"/>
    <property type="evidence" value="ECO:0007669"/>
    <property type="project" value="UniProtKB-UniRule"/>
</dbReference>
<reference evidence="8" key="2">
    <citation type="journal article" date="2022" name="Nat. Microbiol.">
        <title>A closed Candidatus Odinarchaeum chromosome exposes Asgard archaeal viruses.</title>
        <authorList>
            <person name="Tamarit D."/>
            <person name="Caceres E.F."/>
            <person name="Krupovic M."/>
            <person name="Nijland R."/>
            <person name="Eme L."/>
            <person name="Robinson N.P."/>
            <person name="Ettema T.J.G."/>
        </authorList>
    </citation>
    <scope>NUCLEOTIDE SEQUENCE</scope>
    <source>
        <strain evidence="8">LCB_4</strain>
    </source>
</reference>
<dbReference type="NCBIfam" id="NF006345">
    <property type="entry name" value="PRK08572.1"/>
    <property type="match status" value="1"/>
</dbReference>
<dbReference type="AlphaFoldDB" id="A0AAF0D1D1"/>
<dbReference type="Proteomes" id="UP000186851">
    <property type="component" value="Chromosome"/>
</dbReference>
<dbReference type="GO" id="GO:0006412">
    <property type="term" value="P:translation"/>
    <property type="evidence" value="ECO:0007669"/>
    <property type="project" value="UniProtKB-UniRule"/>
</dbReference>
<dbReference type="KEGG" id="oyw:OdinLCB4_005080"/>
<dbReference type="PRINTS" id="PR00973">
    <property type="entry name" value="RIBOSOMALS17"/>
</dbReference>
<dbReference type="HAMAP" id="MF_01345_A">
    <property type="entry name" value="Ribosomal_uS17_A"/>
    <property type="match status" value="1"/>
</dbReference>
<organism evidence="8 9">
    <name type="scientific">Odinarchaeota yellowstonii (strain LCB_4)</name>
    <dbReference type="NCBI Taxonomy" id="1841599"/>
    <lineage>
        <taxon>Archaea</taxon>
        <taxon>Promethearchaeati</taxon>
        <taxon>Candidatus Odinarchaeota</taxon>
        <taxon>Candidatus Odinarchaeia</taxon>
        <taxon>Candidatus Odinarchaeales</taxon>
        <taxon>Candidatus Odinarchaeaceae</taxon>
        <taxon>Candidatus Odinarchaeum</taxon>
    </lineage>
</organism>
<evidence type="ECO:0000256" key="6">
    <source>
        <dbReference type="HAMAP-Rule" id="MF_01345"/>
    </source>
</evidence>
<accession>A0AAF0D1D1</accession>
<comment type="subunit">
    <text evidence="6">Part of the 30S ribosomal subunit.</text>
</comment>